<evidence type="ECO:0000313" key="4">
    <source>
        <dbReference type="Proteomes" id="UP000291117"/>
    </source>
</evidence>
<comment type="caution">
    <text evidence="3">The sequence shown here is derived from an EMBL/GenBank/DDBJ whole genome shotgun (WGS) entry which is preliminary data.</text>
</comment>
<keyword evidence="1" id="KW-0732">Signal</keyword>
<evidence type="ECO:0000313" key="3">
    <source>
        <dbReference type="EMBL" id="TCC99611.1"/>
    </source>
</evidence>
<keyword evidence="4" id="KW-1185">Reference proteome</keyword>
<dbReference type="SUPFAM" id="SSF49785">
    <property type="entry name" value="Galactose-binding domain-like"/>
    <property type="match status" value="1"/>
</dbReference>
<proteinExistence type="predicted"/>
<organism evidence="3 4">
    <name type="scientific">Pedobacter hiemivivus</name>
    <dbReference type="NCBI Taxonomy" id="2530454"/>
    <lineage>
        <taxon>Bacteria</taxon>
        <taxon>Pseudomonadati</taxon>
        <taxon>Bacteroidota</taxon>
        <taxon>Sphingobacteriia</taxon>
        <taxon>Sphingobacteriales</taxon>
        <taxon>Sphingobacteriaceae</taxon>
        <taxon>Pedobacter</taxon>
    </lineage>
</organism>
<dbReference type="InterPro" id="IPR008979">
    <property type="entry name" value="Galactose-bd-like_sf"/>
</dbReference>
<dbReference type="Pfam" id="PF00754">
    <property type="entry name" value="F5_F8_type_C"/>
    <property type="match status" value="1"/>
</dbReference>
<sequence length="162" mass="18458">MNMKKVTLKHLVCSFMLLGSISASAQHITEGAKLTGEFPSSNPVENVSKLVDNNLSTKFCIRNVSAMWFKYELAAPVMVTKYTISSANDIPDRDPKAWVLQGSNDELKWKDLDVKKEEKFSSRRVTNTYEFPNTVAYKFYRLNVTESNGASFLQFSEWNLIK</sequence>
<accession>A0A4R0NGG0</accession>
<feature type="domain" description="F5/8 type C" evidence="2">
    <location>
        <begin position="43"/>
        <end position="154"/>
    </location>
</feature>
<dbReference type="Proteomes" id="UP000291117">
    <property type="component" value="Unassembled WGS sequence"/>
</dbReference>
<name>A0A4R0NGG0_9SPHI</name>
<feature type="signal peptide" evidence="1">
    <location>
        <begin position="1"/>
        <end position="25"/>
    </location>
</feature>
<dbReference type="Gene3D" id="2.60.120.260">
    <property type="entry name" value="Galactose-binding domain-like"/>
    <property type="match status" value="1"/>
</dbReference>
<protein>
    <submittedName>
        <fullName evidence="3">Discoidin domain-containing protein</fullName>
    </submittedName>
</protein>
<dbReference type="OrthoDB" id="5134860at2"/>
<gene>
    <name evidence="3" type="ORF">EZ444_02760</name>
</gene>
<evidence type="ECO:0000256" key="1">
    <source>
        <dbReference type="SAM" id="SignalP"/>
    </source>
</evidence>
<dbReference type="InterPro" id="IPR000421">
    <property type="entry name" value="FA58C"/>
</dbReference>
<feature type="chain" id="PRO_5020555224" evidence="1">
    <location>
        <begin position="26"/>
        <end position="162"/>
    </location>
</feature>
<dbReference type="AlphaFoldDB" id="A0A4R0NGG0"/>
<evidence type="ECO:0000259" key="2">
    <source>
        <dbReference type="Pfam" id="PF00754"/>
    </source>
</evidence>
<dbReference type="EMBL" id="SJSM01000001">
    <property type="protein sequence ID" value="TCC99611.1"/>
    <property type="molecule type" value="Genomic_DNA"/>
</dbReference>
<reference evidence="3 4" key="1">
    <citation type="submission" date="2019-02" db="EMBL/GenBank/DDBJ databases">
        <title>Pedobacter sp. RP-3-8 sp. nov., isolated from Arctic soil.</title>
        <authorList>
            <person name="Dahal R.H."/>
        </authorList>
    </citation>
    <scope>NUCLEOTIDE SEQUENCE [LARGE SCALE GENOMIC DNA]</scope>
    <source>
        <strain evidence="3 4">RP-3-8</strain>
    </source>
</reference>